<dbReference type="EMBL" id="NBIV01000156">
    <property type="protein sequence ID" value="PXF42612.1"/>
    <property type="molecule type" value="Genomic_DNA"/>
</dbReference>
<name>A0A2V3IKK3_9FLOR</name>
<protein>
    <submittedName>
        <fullName evidence="1">Uncharacterized protein</fullName>
    </submittedName>
</protein>
<evidence type="ECO:0000313" key="2">
    <source>
        <dbReference type="Proteomes" id="UP000247409"/>
    </source>
</evidence>
<sequence length="85" mass="9801">MLIEFGLALDLTERWSHWKKKYEVELLSWASGMEVNGQGQVFKRSRSANAFTSRTVEDLSIVFRLISVVDHVVPSQMGPNRVRHQ</sequence>
<evidence type="ECO:0000313" key="1">
    <source>
        <dbReference type="EMBL" id="PXF42612.1"/>
    </source>
</evidence>
<gene>
    <name evidence="1" type="ORF">BWQ96_07662</name>
</gene>
<reference evidence="1 2" key="1">
    <citation type="journal article" date="2018" name="Mol. Biol. Evol.">
        <title>Analysis of the draft genome of the red seaweed Gracilariopsis chorda provides insights into genome size evolution in Rhodophyta.</title>
        <authorList>
            <person name="Lee J."/>
            <person name="Yang E.C."/>
            <person name="Graf L."/>
            <person name="Yang J.H."/>
            <person name="Qiu H."/>
            <person name="Zel Zion U."/>
            <person name="Chan C.X."/>
            <person name="Stephens T.G."/>
            <person name="Weber A.P.M."/>
            <person name="Boo G.H."/>
            <person name="Boo S.M."/>
            <person name="Kim K.M."/>
            <person name="Shin Y."/>
            <person name="Jung M."/>
            <person name="Lee S.J."/>
            <person name="Yim H.S."/>
            <person name="Lee J.H."/>
            <person name="Bhattacharya D."/>
            <person name="Yoon H.S."/>
        </authorList>
    </citation>
    <scope>NUCLEOTIDE SEQUENCE [LARGE SCALE GENOMIC DNA]</scope>
    <source>
        <strain evidence="1 2">SKKU-2015</strain>
        <tissue evidence="1">Whole body</tissue>
    </source>
</reference>
<comment type="caution">
    <text evidence="1">The sequence shown here is derived from an EMBL/GenBank/DDBJ whole genome shotgun (WGS) entry which is preliminary data.</text>
</comment>
<dbReference type="Proteomes" id="UP000247409">
    <property type="component" value="Unassembled WGS sequence"/>
</dbReference>
<proteinExistence type="predicted"/>
<keyword evidence="2" id="KW-1185">Reference proteome</keyword>
<organism evidence="1 2">
    <name type="scientific">Gracilariopsis chorda</name>
    <dbReference type="NCBI Taxonomy" id="448386"/>
    <lineage>
        <taxon>Eukaryota</taxon>
        <taxon>Rhodophyta</taxon>
        <taxon>Florideophyceae</taxon>
        <taxon>Rhodymeniophycidae</taxon>
        <taxon>Gracilariales</taxon>
        <taxon>Gracilariaceae</taxon>
        <taxon>Gracilariopsis</taxon>
    </lineage>
</organism>
<dbReference type="AlphaFoldDB" id="A0A2V3IKK3"/>
<accession>A0A2V3IKK3</accession>